<feature type="domain" description="MurNAc-LAA" evidence="2">
    <location>
        <begin position="399"/>
        <end position="510"/>
    </location>
</feature>
<dbReference type="SMART" id="SM00646">
    <property type="entry name" value="Ami_3"/>
    <property type="match status" value="1"/>
</dbReference>
<dbReference type="PANTHER" id="PTHR30404:SF0">
    <property type="entry name" value="N-ACETYLMURAMOYL-L-ALANINE AMIDASE AMIC"/>
    <property type="match status" value="1"/>
</dbReference>
<protein>
    <submittedName>
        <fullName evidence="3">N-acetylmuramoyl-L-alanine amidase</fullName>
    </submittedName>
</protein>
<sequence>MTGVSVRREAGRSRIEIMSEGPVRLRGEPVVLADPPRLVLDLEGARLGAATVDYPADGALVKSVRMAQHTADVVRIAIDLTSPVGYELRQDAETGQLAVVLRHAVSAVYWIWGAGGRGQLWVEMSGMAAVRTATLSDPLRLVVDIQQATLVTSPGEWEVSSGPVRRFRVSQFQPDVVRIVLEVAQPIQPRIVTSLDLTRGLLEADPGKAPPAPTGDMDLVLDVYSRITAVTVQPIGPQGAAVVVQATAPIEPRTFYLRNPGRLVLDLPGAVVDPGLDREQQEQYAGVGPAVSVRVGQFLPRSARVVVELRQPVGYHLFSADARETLVLALGDRPLTGRTVAIDAGHGGHDPGAIGASGTPEKVYNLDIAQRLATLLESVGVEVSMSRRTDVYVGLDDRVAVAVKAGADVFVSVHNNASTSRRAVGTEVFYSPNDPASQRLAELLYDSLLDKLDRPARGVRMRRDLRVPRLAPMPAALVEVAFVDNPEDEGRLRDPSFRQQAAEAMFAAIVSFLSQVGNDTVGTARIPVVR</sequence>
<dbReference type="CDD" id="cd02696">
    <property type="entry name" value="MurNAc-LAA"/>
    <property type="match status" value="1"/>
</dbReference>
<evidence type="ECO:0000313" key="3">
    <source>
        <dbReference type="EMBL" id="WRP13889.1"/>
    </source>
</evidence>
<dbReference type="InterPro" id="IPR021731">
    <property type="entry name" value="AMIN_dom"/>
</dbReference>
<organism evidence="3 4">
    <name type="scientific">Geochorda subterranea</name>
    <dbReference type="NCBI Taxonomy" id="3109564"/>
    <lineage>
        <taxon>Bacteria</taxon>
        <taxon>Bacillati</taxon>
        <taxon>Bacillota</taxon>
        <taxon>Limnochordia</taxon>
        <taxon>Limnochordales</taxon>
        <taxon>Geochordaceae</taxon>
        <taxon>Geochorda</taxon>
    </lineage>
</organism>
<dbReference type="Gene3D" id="3.40.630.40">
    <property type="entry name" value="Zn-dependent exopeptidases"/>
    <property type="match status" value="1"/>
</dbReference>
<name>A0ABZ1BMH8_9FIRM</name>
<dbReference type="Pfam" id="PF01520">
    <property type="entry name" value="Amidase_3"/>
    <property type="match status" value="1"/>
</dbReference>
<accession>A0ABZ1BMH8</accession>
<evidence type="ECO:0000259" key="2">
    <source>
        <dbReference type="SMART" id="SM00646"/>
    </source>
</evidence>
<keyword evidence="4" id="KW-1185">Reference proteome</keyword>
<reference evidence="4" key="1">
    <citation type="submission" date="2023-12" db="EMBL/GenBank/DDBJ databases">
        <title>Novel isolates from deep terrestrial aquifers shed light on the physiology and ecology of the class Limnochordia.</title>
        <authorList>
            <person name="Karnachuk O.V."/>
            <person name="Lukina A.P."/>
            <person name="Avakyan M.R."/>
            <person name="Kadnikov V."/>
            <person name="Begmatov S."/>
            <person name="Beletsky A.V."/>
            <person name="Mardanov A.V."/>
            <person name="Ravin N.V."/>
        </authorList>
    </citation>
    <scope>NUCLEOTIDE SEQUENCE [LARGE SCALE GENOMIC DNA]</scope>
    <source>
        <strain evidence="4">LN</strain>
    </source>
</reference>
<dbReference type="SUPFAM" id="SSF53187">
    <property type="entry name" value="Zn-dependent exopeptidases"/>
    <property type="match status" value="1"/>
</dbReference>
<dbReference type="Pfam" id="PF11741">
    <property type="entry name" value="AMIN"/>
    <property type="match status" value="3"/>
</dbReference>
<dbReference type="EMBL" id="CP141614">
    <property type="protein sequence ID" value="WRP13889.1"/>
    <property type="molecule type" value="Genomic_DNA"/>
</dbReference>
<proteinExistence type="predicted"/>
<dbReference type="InterPro" id="IPR002508">
    <property type="entry name" value="MurNAc-LAA_cat"/>
</dbReference>
<evidence type="ECO:0000256" key="1">
    <source>
        <dbReference type="ARBA" id="ARBA00022801"/>
    </source>
</evidence>
<dbReference type="RefSeq" id="WP_324668151.1">
    <property type="nucleotide sequence ID" value="NZ_CP141614.1"/>
</dbReference>
<keyword evidence="1" id="KW-0378">Hydrolase</keyword>
<dbReference type="PANTHER" id="PTHR30404">
    <property type="entry name" value="N-ACETYLMURAMOYL-L-ALANINE AMIDASE"/>
    <property type="match status" value="1"/>
</dbReference>
<dbReference type="Proteomes" id="UP001333102">
    <property type="component" value="Chromosome"/>
</dbReference>
<dbReference type="Gene3D" id="2.60.40.3500">
    <property type="match status" value="3"/>
</dbReference>
<dbReference type="InterPro" id="IPR050695">
    <property type="entry name" value="N-acetylmuramoyl_amidase_3"/>
</dbReference>
<evidence type="ECO:0000313" key="4">
    <source>
        <dbReference type="Proteomes" id="UP001333102"/>
    </source>
</evidence>
<gene>
    <name evidence="3" type="ORF">VLY81_10680</name>
</gene>